<dbReference type="InterPro" id="IPR002701">
    <property type="entry name" value="CM_II_prokaryot"/>
</dbReference>
<dbReference type="GO" id="GO:0004106">
    <property type="term" value="F:chorismate mutase activity"/>
    <property type="evidence" value="ECO:0007669"/>
    <property type="project" value="InterPro"/>
</dbReference>
<dbReference type="AlphaFoldDB" id="A0A366IMF2"/>
<dbReference type="PROSITE" id="PS51168">
    <property type="entry name" value="CHORISMATE_MUT_2"/>
    <property type="match status" value="1"/>
</dbReference>
<keyword evidence="3" id="KW-1185">Reference proteome</keyword>
<dbReference type="GO" id="GO:0046417">
    <property type="term" value="P:chorismate metabolic process"/>
    <property type="evidence" value="ECO:0007669"/>
    <property type="project" value="InterPro"/>
</dbReference>
<comment type="caution">
    <text evidence="2">The sequence shown here is derived from an EMBL/GenBank/DDBJ whole genome shotgun (WGS) entry which is preliminary data.</text>
</comment>
<dbReference type="Proteomes" id="UP000253509">
    <property type="component" value="Unassembled WGS sequence"/>
</dbReference>
<dbReference type="EMBL" id="QNSB01000002">
    <property type="protein sequence ID" value="RBP73672.1"/>
    <property type="molecule type" value="Genomic_DNA"/>
</dbReference>
<gene>
    <name evidence="2" type="ORF">DFO65_102200</name>
</gene>
<sequence>MTTDADITLDDVRKNIDELDHRIISLLAERQRCVLAAGSLKKDVQS</sequence>
<name>A0A366IMF2_9MICO</name>
<evidence type="ECO:0000259" key="1">
    <source>
        <dbReference type="PROSITE" id="PS51168"/>
    </source>
</evidence>
<dbReference type="Gene3D" id="1.20.59.10">
    <property type="entry name" value="Chorismate mutase"/>
    <property type="match status" value="1"/>
</dbReference>
<dbReference type="Pfam" id="PF01817">
    <property type="entry name" value="CM_2"/>
    <property type="match status" value="1"/>
</dbReference>
<reference evidence="2 3" key="1">
    <citation type="submission" date="2018-06" db="EMBL/GenBank/DDBJ databases">
        <title>Freshwater and sediment microbial communities from various areas in North America, analyzing microbe dynamics in response to fracking.</title>
        <authorList>
            <person name="Lamendella R."/>
        </authorList>
    </citation>
    <scope>NUCLEOTIDE SEQUENCE [LARGE SCALE GENOMIC DNA]</scope>
    <source>
        <strain evidence="2 3">3b_TX</strain>
    </source>
</reference>
<feature type="domain" description="Chorismate mutase" evidence="1">
    <location>
        <begin position="3"/>
        <end position="46"/>
    </location>
</feature>
<dbReference type="InterPro" id="IPR036979">
    <property type="entry name" value="CM_dom_sf"/>
</dbReference>
<evidence type="ECO:0000313" key="3">
    <source>
        <dbReference type="Proteomes" id="UP000253509"/>
    </source>
</evidence>
<protein>
    <submittedName>
        <fullName evidence="2">Chorismate mutase type II</fullName>
    </submittedName>
</protein>
<evidence type="ECO:0000313" key="2">
    <source>
        <dbReference type="EMBL" id="RBP73672.1"/>
    </source>
</evidence>
<dbReference type="SUPFAM" id="SSF48600">
    <property type="entry name" value="Chorismate mutase II"/>
    <property type="match status" value="1"/>
</dbReference>
<organism evidence="2 3">
    <name type="scientific">Brevibacterium celere</name>
    <dbReference type="NCBI Taxonomy" id="225845"/>
    <lineage>
        <taxon>Bacteria</taxon>
        <taxon>Bacillati</taxon>
        <taxon>Actinomycetota</taxon>
        <taxon>Actinomycetes</taxon>
        <taxon>Micrococcales</taxon>
        <taxon>Brevibacteriaceae</taxon>
        <taxon>Brevibacterium</taxon>
    </lineage>
</organism>
<dbReference type="InterPro" id="IPR036263">
    <property type="entry name" value="Chorismate_II_sf"/>
</dbReference>
<dbReference type="RefSeq" id="WP_113903056.1">
    <property type="nucleotide sequence ID" value="NZ_QNSB01000002.1"/>
</dbReference>
<accession>A0A366IMF2</accession>
<proteinExistence type="predicted"/>